<dbReference type="EMBL" id="LWDV01000009">
    <property type="protein sequence ID" value="OCL26140.1"/>
    <property type="molecule type" value="Genomic_DNA"/>
</dbReference>
<dbReference type="OrthoDB" id="2111631at2"/>
<evidence type="ECO:0000313" key="2">
    <source>
        <dbReference type="Proteomes" id="UP000093514"/>
    </source>
</evidence>
<sequence length="170" mass="19696">MIRSDIKILVILWVVSGLFLSVPITAKEVEDRDKDEGCFFLQTSAMTYHWNHNPERNNKQELIGLEYHKTSSKIYGLVHFQNSYFQPTWYLYTGKLYSFKEISDFNLYGKLTYGIISGYDDENGRHSAYMNRLGTFPAILPTFGIGYKEFIFEVSLFGNAGYIANMGMKF</sequence>
<evidence type="ECO:0000313" key="1">
    <source>
        <dbReference type="EMBL" id="OCL26140.1"/>
    </source>
</evidence>
<dbReference type="Proteomes" id="UP000093514">
    <property type="component" value="Unassembled WGS sequence"/>
</dbReference>
<dbReference type="AlphaFoldDB" id="A0A1C0A7D1"/>
<protein>
    <recommendedName>
        <fullName evidence="3">Sn-glycerol-3-phosphate transporter</fullName>
    </recommendedName>
</protein>
<comment type="caution">
    <text evidence="1">The sequence shown here is derived from an EMBL/GenBank/DDBJ whole genome shotgun (WGS) entry which is preliminary data.</text>
</comment>
<proteinExistence type="predicted"/>
<name>A0A1C0A7D1_9FIRM</name>
<keyword evidence="2" id="KW-1185">Reference proteome</keyword>
<dbReference type="RefSeq" id="WP_068717659.1">
    <property type="nucleotide sequence ID" value="NZ_LWDV01000009.1"/>
</dbReference>
<accession>A0A1C0A7D1</accession>
<reference evidence="2" key="1">
    <citation type="submission" date="2016-07" db="EMBL/GenBank/DDBJ databases">
        <authorList>
            <person name="Florea S."/>
            <person name="Webb J.S."/>
            <person name="Jaromczyk J."/>
            <person name="Schardl C.L."/>
        </authorList>
    </citation>
    <scope>NUCLEOTIDE SEQUENCE [LARGE SCALE GENOMIC DNA]</scope>
    <source>
        <strain evidence="2">Z6</strain>
    </source>
</reference>
<organism evidence="1 2">
    <name type="scientific">Orenia metallireducens</name>
    <dbReference type="NCBI Taxonomy" id="1413210"/>
    <lineage>
        <taxon>Bacteria</taxon>
        <taxon>Bacillati</taxon>
        <taxon>Bacillota</taxon>
        <taxon>Clostridia</taxon>
        <taxon>Halanaerobiales</taxon>
        <taxon>Halobacteroidaceae</taxon>
        <taxon>Orenia</taxon>
    </lineage>
</organism>
<reference evidence="1 2" key="2">
    <citation type="submission" date="2016-08" db="EMBL/GenBank/DDBJ databases">
        <title>Orenia metallireducens sp. nov. strain Z6, a Novel Metal-reducing Firmicute from the Deep Subsurface.</title>
        <authorList>
            <person name="Maxim B.I."/>
            <person name="Kenneth K."/>
            <person name="Flynn T.M."/>
            <person name="Oloughlin E.J."/>
            <person name="Locke R.A."/>
            <person name="Weber J.R."/>
            <person name="Egan S.M."/>
            <person name="Mackie R.I."/>
            <person name="Cann I.K."/>
        </authorList>
    </citation>
    <scope>NUCLEOTIDE SEQUENCE [LARGE SCALE GENOMIC DNA]</scope>
    <source>
        <strain evidence="1 2">Z6</strain>
    </source>
</reference>
<evidence type="ECO:0008006" key="3">
    <source>
        <dbReference type="Google" id="ProtNLM"/>
    </source>
</evidence>
<dbReference type="Gene3D" id="2.40.160.20">
    <property type="match status" value="1"/>
</dbReference>
<gene>
    <name evidence="1" type="ORF">U472_08985</name>
</gene>